<organism evidence="10">
    <name type="scientific">Xylochloris irregularis</name>
    <dbReference type="NCBI Taxonomy" id="480381"/>
    <lineage>
        <taxon>Eukaryota</taxon>
        <taxon>Viridiplantae</taxon>
        <taxon>Chlorophyta</taxon>
        <taxon>core chlorophytes</taxon>
        <taxon>Trebouxiophyceae</taxon>
        <taxon>Trebouxiophyceae incertae sedis</taxon>
        <taxon>Xylochloris</taxon>
    </lineage>
</organism>
<sequence>MGVYRQERIGLIPQSILRTLDRLRKQFLPEARLLALEEFRISRLRTIVALQCFLVLLTVPLLVNFFGKVFVIQPFVEYFWDGGQEEIFLNKYQASHALQEMKDFEEILFFNTLAEEEAEEEKTTKIIDPSSNKTTVLFEKQEVSFKMNAEEMVYTDEYRYKVKELTLKYNSQSIKAITDLVGDFITLLTIQILFVRMRPQTIFLKAFLLECFYSLNDAKKSVLIFFVTDLLVGYHSPKGWQLLTEFCFQHYGLPENPVFIKFLIAILPVLLDTLFKYWIFRHLNRVSPSTVVTYHALIE</sequence>
<dbReference type="RefSeq" id="YP_009105641.1">
    <property type="nucleotide sequence ID" value="NC_025534.1"/>
</dbReference>
<evidence type="ECO:0000256" key="7">
    <source>
        <dbReference type="ARBA" id="ARBA00023136"/>
    </source>
</evidence>
<keyword evidence="7 9" id="KW-0472">Membrane</keyword>
<protein>
    <recommendedName>
        <fullName evidence="9">Potassium/proton antiporter CemA</fullName>
    </recommendedName>
    <alternativeName>
        <fullName evidence="9">Chloroplast envelope membrane protein A</fullName>
        <shortName evidence="9">CemA</shortName>
    </alternativeName>
</protein>
<dbReference type="EMBL" id="KM462872">
    <property type="protein sequence ID" value="AIT94291.1"/>
    <property type="molecule type" value="Genomic_DNA"/>
</dbReference>
<feature type="transmembrane region" description="Helical" evidence="9">
    <location>
        <begin position="47"/>
        <end position="67"/>
    </location>
</feature>
<keyword evidence="5 9" id="KW-1133">Transmembrane helix</keyword>
<dbReference type="GO" id="GO:0015297">
    <property type="term" value="F:antiporter activity"/>
    <property type="evidence" value="ECO:0007669"/>
    <property type="project" value="UniProtKB-KW"/>
</dbReference>
<feature type="transmembrane region" description="Helical" evidence="9">
    <location>
        <begin position="258"/>
        <end position="279"/>
    </location>
</feature>
<keyword evidence="9" id="KW-0633">Potassium transport</keyword>
<name>A0A097KM70_9CHLO</name>
<keyword evidence="10" id="KW-0150">Chloroplast</keyword>
<geneLocation type="chloroplast" evidence="10"/>
<keyword evidence="10" id="KW-0934">Plastid</keyword>
<keyword evidence="9" id="KW-0630">Potassium</keyword>
<dbReference type="PANTHER" id="PTHR33650:SF2">
    <property type="entry name" value="CHLOROPLAST ENVELOPE MEMBRANE PROTEIN"/>
    <property type="match status" value="1"/>
</dbReference>
<comment type="subcellular location">
    <subcellularLocation>
        <location evidence="1">Membrane</location>
        <topology evidence="1">Multi-pass membrane protein</topology>
    </subcellularLocation>
    <subcellularLocation>
        <location evidence="9">Plastid</location>
        <location evidence="9">Chloroplast inner membrane</location>
        <topology evidence="9">Multi-pass membrane protein</topology>
    </subcellularLocation>
</comment>
<accession>A0A097KM70</accession>
<evidence type="ECO:0000256" key="8">
    <source>
        <dbReference type="ARBA" id="ARBA00043980"/>
    </source>
</evidence>
<keyword evidence="9" id="KW-0050">Antiport</keyword>
<dbReference type="PANTHER" id="PTHR33650">
    <property type="entry name" value="CHLOROPLAST ENVELOPE MEMBRANE PROTEIN-RELATED"/>
    <property type="match status" value="1"/>
</dbReference>
<evidence type="ECO:0000256" key="4">
    <source>
        <dbReference type="ARBA" id="ARBA00022781"/>
    </source>
</evidence>
<evidence type="ECO:0000256" key="9">
    <source>
        <dbReference type="HAMAP-Rule" id="MF_01308"/>
    </source>
</evidence>
<evidence type="ECO:0000256" key="3">
    <source>
        <dbReference type="ARBA" id="ARBA00022692"/>
    </source>
</evidence>
<reference evidence="10" key="1">
    <citation type="journal article" date="2014" name="BMC Evol. Biol.">
        <title>Chloroplast phylogenomic analysis resolves deep-level relationships within the green algal class Trebouxiophyceae.</title>
        <authorList>
            <person name="Lemieux C."/>
            <person name="Otis C."/>
            <person name="Turmel M."/>
        </authorList>
    </citation>
    <scope>NUCLEOTIDE SEQUENCE</scope>
</reference>
<dbReference type="GeneID" id="22159539"/>
<dbReference type="GO" id="GO:0015078">
    <property type="term" value="F:proton transmembrane transporter activity"/>
    <property type="evidence" value="ECO:0007669"/>
    <property type="project" value="UniProtKB-UniRule"/>
</dbReference>
<dbReference type="GO" id="GO:0009706">
    <property type="term" value="C:chloroplast inner membrane"/>
    <property type="evidence" value="ECO:0007669"/>
    <property type="project" value="UniProtKB-SubCell"/>
</dbReference>
<keyword evidence="4 9" id="KW-0375">Hydrogen ion transport</keyword>
<keyword evidence="9" id="KW-1001">Plastid inner membrane</keyword>
<comment type="function">
    <text evidence="9">Contributes to K(+)/H(+) antiport activity by supporting proton efflux to control proton extrusion and homeostasis in chloroplasts in a light-dependent manner to modulate photosynthesis. Prevents excessive induction of non-photochemical quenching (NPQ) under continuous-light conditions. Indirectly promotes efficient inorganic carbon uptake into chloroplasts.</text>
</comment>
<keyword evidence="3 9" id="KW-0812">Transmembrane</keyword>
<dbReference type="HAMAP" id="MF_01308">
    <property type="entry name" value="CemA_PxcA"/>
    <property type="match status" value="1"/>
</dbReference>
<gene>
    <name evidence="9 10" type="primary">cemA</name>
</gene>
<evidence type="ECO:0000256" key="1">
    <source>
        <dbReference type="ARBA" id="ARBA00004141"/>
    </source>
</evidence>
<keyword evidence="2 9" id="KW-0813">Transport</keyword>
<proteinExistence type="inferred from homology"/>
<keyword evidence="6 9" id="KW-0406">Ion transport</keyword>
<dbReference type="GO" id="GO:0006813">
    <property type="term" value="P:potassium ion transport"/>
    <property type="evidence" value="ECO:0007669"/>
    <property type="project" value="UniProtKB-UniRule"/>
</dbReference>
<comment type="similarity">
    <text evidence="8 9">Belongs to the CemA family.</text>
</comment>
<dbReference type="InterPro" id="IPR004282">
    <property type="entry name" value="CemA"/>
</dbReference>
<dbReference type="AlphaFoldDB" id="A0A097KM70"/>
<evidence type="ECO:0000256" key="5">
    <source>
        <dbReference type="ARBA" id="ARBA00022989"/>
    </source>
</evidence>
<evidence type="ECO:0000256" key="2">
    <source>
        <dbReference type="ARBA" id="ARBA00022448"/>
    </source>
</evidence>
<dbReference type="Pfam" id="PF03040">
    <property type="entry name" value="CemA"/>
    <property type="match status" value="1"/>
</dbReference>
<evidence type="ECO:0000313" key="10">
    <source>
        <dbReference type="EMBL" id="AIT94291.1"/>
    </source>
</evidence>
<comment type="catalytic activity">
    <reaction evidence="9">
        <text>K(+)(in) + H(+)(out) = K(+)(out) + H(+)(in)</text>
        <dbReference type="Rhea" id="RHEA:29467"/>
        <dbReference type="ChEBI" id="CHEBI:15378"/>
        <dbReference type="ChEBI" id="CHEBI:29103"/>
    </reaction>
</comment>
<evidence type="ECO:0000256" key="6">
    <source>
        <dbReference type="ARBA" id="ARBA00023065"/>
    </source>
</evidence>